<dbReference type="Proteomes" id="UP000419138">
    <property type="component" value="Unassembled WGS sequence"/>
</dbReference>
<dbReference type="Pfam" id="PF11611">
    <property type="entry name" value="DUF4352"/>
    <property type="match status" value="1"/>
</dbReference>
<dbReference type="PROSITE" id="PS51257">
    <property type="entry name" value="PROKAR_LIPOPROTEIN"/>
    <property type="match status" value="1"/>
</dbReference>
<dbReference type="OrthoDB" id="4242299at2"/>
<gene>
    <name evidence="3" type="ORF">FF041_31055</name>
</gene>
<dbReference type="InterPro" id="IPR029051">
    <property type="entry name" value="DUF4352"/>
</dbReference>
<proteinExistence type="predicted"/>
<comment type="caution">
    <text evidence="3">The sequence shown here is derived from an EMBL/GenBank/DDBJ whole genome shotgun (WGS) entry which is preliminary data.</text>
</comment>
<evidence type="ECO:0000256" key="1">
    <source>
        <dbReference type="ARBA" id="ARBA00022729"/>
    </source>
</evidence>
<dbReference type="EMBL" id="VCLA01000192">
    <property type="protein sequence ID" value="MQT04435.1"/>
    <property type="molecule type" value="Genomic_DNA"/>
</dbReference>
<keyword evidence="1" id="KW-0732">Signal</keyword>
<evidence type="ECO:0000313" key="3">
    <source>
        <dbReference type="EMBL" id="MQT04435.1"/>
    </source>
</evidence>
<accession>A0A646KQD2</accession>
<dbReference type="Gene3D" id="2.60.40.1240">
    <property type="match status" value="1"/>
</dbReference>
<reference evidence="3 4" key="1">
    <citation type="submission" date="2019-05" db="EMBL/GenBank/DDBJ databases">
        <title>Comparative genomics and metabolomics analyses of clavulanic acid producing Streptomyces species provides insight into specialized metabolism and evolution of beta-lactam biosynthetic gene clusters.</title>
        <authorList>
            <person name="Moore M.A."/>
            <person name="Cruz-Morales P."/>
            <person name="Barona Gomez F."/>
            <person name="Kapil T."/>
        </authorList>
    </citation>
    <scope>NUCLEOTIDE SEQUENCE [LARGE SCALE GENOMIC DNA]</scope>
    <source>
        <strain evidence="3 4">NRRL 5741</strain>
    </source>
</reference>
<dbReference type="RefSeq" id="WP_153525835.1">
    <property type="nucleotide sequence ID" value="NZ_JBEPDZ010000036.1"/>
</dbReference>
<feature type="domain" description="DUF4352" evidence="2">
    <location>
        <begin position="86"/>
        <end position="184"/>
    </location>
</feature>
<dbReference type="AlphaFoldDB" id="A0A646KQD2"/>
<protein>
    <submittedName>
        <fullName evidence="3">DUF4352 domain-containing protein</fullName>
    </submittedName>
</protein>
<dbReference type="InterPro" id="IPR029050">
    <property type="entry name" value="Immunoprotect_excell_Ig-like"/>
</dbReference>
<sequence length="201" mass="20992">MRHVASALLMSALAMGVTGCQSPFGGPAAGAPAAGEEARHGRVPRAASLDEKSGRGALWVGDAVDVDGRRFGEHLRVSVVGQVDPAVTADSVGSAASADTDVTAGTRRLAVDVAVVNTGGRPYDASRAGAWAVDEKGRRHRPVASAPLTTGRILKGNIIPAGEQAQGWLVFEVPEKTRIVRLQLALENRSLDWQLSFPPSR</sequence>
<keyword evidence="4" id="KW-1185">Reference proteome</keyword>
<organism evidence="3 4">
    <name type="scientific">Streptomyces jumonjinensis</name>
    <dbReference type="NCBI Taxonomy" id="1945"/>
    <lineage>
        <taxon>Bacteria</taxon>
        <taxon>Bacillati</taxon>
        <taxon>Actinomycetota</taxon>
        <taxon>Actinomycetes</taxon>
        <taxon>Kitasatosporales</taxon>
        <taxon>Streptomycetaceae</taxon>
        <taxon>Streptomyces</taxon>
    </lineage>
</organism>
<evidence type="ECO:0000313" key="4">
    <source>
        <dbReference type="Proteomes" id="UP000419138"/>
    </source>
</evidence>
<name>A0A646KQD2_STRJU</name>
<evidence type="ECO:0000259" key="2">
    <source>
        <dbReference type="Pfam" id="PF11611"/>
    </source>
</evidence>